<dbReference type="RefSeq" id="WP_074670614.1">
    <property type="nucleotide sequence ID" value="NZ_FNQG01000002.1"/>
</dbReference>
<evidence type="ECO:0000256" key="2">
    <source>
        <dbReference type="ARBA" id="ARBA00022801"/>
    </source>
</evidence>
<accession>A0A1H3VQF8</accession>
<dbReference type="Gene3D" id="3.40.50.300">
    <property type="entry name" value="P-loop containing nucleotide triphosphate hydrolases"/>
    <property type="match status" value="2"/>
</dbReference>
<dbReference type="GO" id="GO:0005524">
    <property type="term" value="F:ATP binding"/>
    <property type="evidence" value="ECO:0007669"/>
    <property type="project" value="UniProtKB-KW"/>
</dbReference>
<evidence type="ECO:0000313" key="9">
    <source>
        <dbReference type="EMBL" id="SDZ77043.1"/>
    </source>
</evidence>
<protein>
    <submittedName>
        <fullName evidence="9">Superfamily I DNA and/or RNA helicase</fullName>
    </submittedName>
</protein>
<evidence type="ECO:0000256" key="6">
    <source>
        <dbReference type="SAM" id="MobiDB-lite"/>
    </source>
</evidence>
<name>A0A1H3VQF8_SELRU</name>
<dbReference type="InterPro" id="IPR036890">
    <property type="entry name" value="HATPase_C_sf"/>
</dbReference>
<feature type="compositionally biased region" description="Polar residues" evidence="6">
    <location>
        <begin position="927"/>
        <end position="939"/>
    </location>
</feature>
<evidence type="ECO:0000259" key="7">
    <source>
        <dbReference type="Pfam" id="PF13087"/>
    </source>
</evidence>
<keyword evidence="4" id="KW-0067">ATP-binding</keyword>
<evidence type="ECO:0000313" key="10">
    <source>
        <dbReference type="Proteomes" id="UP000183469"/>
    </source>
</evidence>
<evidence type="ECO:0000259" key="8">
    <source>
        <dbReference type="Pfam" id="PF25794"/>
    </source>
</evidence>
<dbReference type="Pfam" id="PF25794">
    <property type="entry name" value="SACS"/>
    <property type="match status" value="1"/>
</dbReference>
<dbReference type="NCBIfam" id="NF047352">
    <property type="entry name" value="P_loop_sacsin"/>
    <property type="match status" value="1"/>
</dbReference>
<dbReference type="SUPFAM" id="SSF55874">
    <property type="entry name" value="ATPase domain of HSP90 chaperone/DNA topoisomerase II/histidine kinase"/>
    <property type="match status" value="1"/>
</dbReference>
<dbReference type="Gene3D" id="3.30.565.10">
    <property type="entry name" value="Histidine kinase-like ATPase, C-terminal domain"/>
    <property type="match status" value="1"/>
</dbReference>
<dbReference type="Proteomes" id="UP000183469">
    <property type="component" value="Unassembled WGS sequence"/>
</dbReference>
<sequence length="1834" mass="211318">MDEKLFEQYFQILAYKRNKLANALDDPAAKNVKRSIVEKYSDQAHFIYELIQNADDAGATKVRFYLEKDRLFFIHNGKRHFSLTNPDTEGEDGDKGVLGDLNAITSYAHSSKEGDSNKIGKFGIGFKAVFQYTDKPTIYDIDMAFSLVREIVPEKVENDCPLRNPDETAFEFPFTIKSQEDSYKEILEKLSMLVFPMLFLKNISEIYYESEESSGGYTYQIDEEICFDGGVSCQKVKYQFVKKTDEEIVDDIEKRMLKFTSTTDEGFDVSIVYFLNDKNELVPETYTAFCFFPTKEITHLSFAIHAPFLLIDNRESIMAKEKHNLKMIDALADLAANSLVCLKEIGEREQHEYISGNIFEVIPYNDELFYVARRNDQISFEPIFYKIKVKFQTAEIIPAGNNEYIRMEHAYWSPKAKFMNLLSDTQLRQLTGDVKACWVTCRLPSKGSQDIFQKYISEIVSRIYYPINLIEKIDEQFTEKQTQKWLVELYKYLMTSRELLQTAKTLPILLDQNKNAVAAYDEDGEPAVFLSSEDDEDIQYTVVYPPMVKNVDVRDFLQQLDVHRPKLRDEIYNHILPMYEKNISLDPSKHWGKFLTYYKESYGRERERFISTISLYKIFFYQEDGRNCCASKDDIHKYSINLEKYFDGIKTVKYYDYKKINRIAVSTHTLNILEEFLKDFGLDDALPKIVEYWYSLEEGLRKNLQYFDKDSPTWYEKRIEGLQENVEKIQNENDIPRAFLVWEILVELYQKKFMHCNMSEALKGRATYQWGRSGKRRGSDFESTDVKTLKSAKWLVNNDGELVSASDVFVEDLNKSYRLDSPAAKALLDFLGVGKNILSDLPPNMRKEFELYRKLKSEFTEDELLEMLANKKKEKAQKQSIEVQEKESTVGASEEVQPEQPDAQSTKNVPEDEEQSVQEEVIDEGISSLTRKISENASRNLKEKREQAEKHRDREDIPFESDERKSYSKDIIEDNDIELPDEDDYIKAPVDYQKKIEREMEKATEQVERIRQMEELSQKAEKAAKYSFGWFKALLDMEANISDTGNNNREVSIKFGRAERESGTDKTLVLRNPSQHIPMFMEEISNVKVEFTLHDGQSKNATIDAMSVKGYTLKVKLRSADEIKGIEFTNVRECKISAQSPSFLLNELIKSFKELGFSDDFDMKGGLTEKIQFIFGPPGTGKTTYLAGEVIVPFMTENNKVLVLTPTNKAADVIAKRVFDMSKDKAGCREWLIRFGSTNDESLEREGIFKDKTVNIKNLEKYTVVSTIARFAYDYFIESSGGFRYLREMEWDYVIFDEASMIHLPSIVFPLYKLKPNGFVVAGDPLQIAPIAQVESWKDENIYKLTGLSSFSSPKTEPYAYEVVQLKKQYRSIPLVGEIYSRFAYDGLLEHNRQDGDMRRLNIEETLPLKNLNIVKFPVSRYEGIYRAKRLQGKSPYHIYAALFAVEFSRYIADLLADNNGDEHFSIGVIAPYKTEASLIDKLLAQQDFPSSISIQAGTIHGFQGDECDIVLCVLNPPPKISARPDMFLNKQNIINVAISRARDYLVIIMPDDNTPGMENLKYVTYLTNLMKQNRCAEFSTRSLEQIMFPSATYIEDNTFTTSHQDVNVYGLPEKHYEVRSEDTALDVQIHKDAVSQSGNAEKTDVELTELTGEGRMFDMPAETIAEGNVVGSTEDVKQKSIDSMDTVEQFTDESADEAVQEYINLNIEQETDARLYVPGIDIDEAVDSAGWNIQELALAMDIFVRFKTNGESIETLIGELTAQMIRYVRPDDEAESIKMELIYKMGVFNRLAQGLGMDEAGASELEYEIWQIYKGNPLMYEELKDEALEGFRT</sequence>
<feature type="domain" description="DNA2/NAM7 helicase-like C-terminal" evidence="7">
    <location>
        <begin position="1361"/>
        <end position="1549"/>
    </location>
</feature>
<dbReference type="InterPro" id="IPR027417">
    <property type="entry name" value="P-loop_NTPase"/>
</dbReference>
<feature type="compositionally biased region" description="Basic and acidic residues" evidence="6">
    <location>
        <begin position="940"/>
        <end position="967"/>
    </location>
</feature>
<reference evidence="9 10" key="1">
    <citation type="submission" date="2016-10" db="EMBL/GenBank/DDBJ databases">
        <authorList>
            <person name="de Groot N.N."/>
        </authorList>
    </citation>
    <scope>NUCLEOTIDE SEQUENCE [LARGE SCALE GENOMIC DNA]</scope>
    <source>
        <strain evidence="9 10">DSM 2872</strain>
    </source>
</reference>
<dbReference type="Pfam" id="PF13245">
    <property type="entry name" value="AAA_19"/>
    <property type="match status" value="1"/>
</dbReference>
<organism evidence="9 10">
    <name type="scientific">Selenomonas ruminantium</name>
    <dbReference type="NCBI Taxonomy" id="971"/>
    <lineage>
        <taxon>Bacteria</taxon>
        <taxon>Bacillati</taxon>
        <taxon>Bacillota</taxon>
        <taxon>Negativicutes</taxon>
        <taxon>Selenomonadales</taxon>
        <taxon>Selenomonadaceae</taxon>
        <taxon>Selenomonas</taxon>
    </lineage>
</organism>
<dbReference type="OrthoDB" id="9757917at2"/>
<evidence type="ECO:0000256" key="5">
    <source>
        <dbReference type="SAM" id="Coils"/>
    </source>
</evidence>
<keyword evidence="1" id="KW-0547">Nucleotide-binding</keyword>
<keyword evidence="5" id="KW-0175">Coiled coil</keyword>
<dbReference type="EMBL" id="FNQG01000002">
    <property type="protein sequence ID" value="SDZ77043.1"/>
    <property type="molecule type" value="Genomic_DNA"/>
</dbReference>
<evidence type="ECO:0000256" key="1">
    <source>
        <dbReference type="ARBA" id="ARBA00022741"/>
    </source>
</evidence>
<feature type="compositionally biased region" description="Acidic residues" evidence="6">
    <location>
        <begin position="911"/>
        <end position="923"/>
    </location>
</feature>
<feature type="region of interest" description="Disordered" evidence="6">
    <location>
        <begin position="872"/>
        <end position="967"/>
    </location>
</feature>
<evidence type="ECO:0000256" key="4">
    <source>
        <dbReference type="ARBA" id="ARBA00022840"/>
    </source>
</evidence>
<feature type="coiled-coil region" evidence="5">
    <location>
        <begin position="993"/>
        <end position="1023"/>
    </location>
</feature>
<evidence type="ECO:0000256" key="3">
    <source>
        <dbReference type="ARBA" id="ARBA00022806"/>
    </source>
</evidence>
<dbReference type="InterPro" id="IPR041679">
    <property type="entry name" value="DNA2/NAM7-like_C"/>
</dbReference>
<dbReference type="PANTHER" id="PTHR43788">
    <property type="entry name" value="DNA2/NAM7 HELICASE FAMILY MEMBER"/>
    <property type="match status" value="1"/>
</dbReference>
<feature type="domain" description="Sacsin/Nov" evidence="8">
    <location>
        <begin position="34"/>
        <end position="138"/>
    </location>
</feature>
<keyword evidence="3 9" id="KW-0347">Helicase</keyword>
<dbReference type="Pfam" id="PF13087">
    <property type="entry name" value="AAA_12"/>
    <property type="match status" value="1"/>
</dbReference>
<dbReference type="InterPro" id="IPR058210">
    <property type="entry name" value="SACS/Nov_dom"/>
</dbReference>
<proteinExistence type="predicted"/>
<dbReference type="PANTHER" id="PTHR43788:SF8">
    <property type="entry name" value="DNA-BINDING PROTEIN SMUBP-2"/>
    <property type="match status" value="1"/>
</dbReference>
<gene>
    <name evidence="9" type="ORF">SAMN05660648_00485</name>
</gene>
<dbReference type="SUPFAM" id="SSF52540">
    <property type="entry name" value="P-loop containing nucleoside triphosphate hydrolases"/>
    <property type="match status" value="1"/>
</dbReference>
<dbReference type="InterPro" id="IPR050534">
    <property type="entry name" value="Coronavir_polyprotein_1ab"/>
</dbReference>
<dbReference type="GO" id="GO:0016787">
    <property type="term" value="F:hydrolase activity"/>
    <property type="evidence" value="ECO:0007669"/>
    <property type="project" value="UniProtKB-KW"/>
</dbReference>
<keyword evidence="2" id="KW-0378">Hydrolase</keyword>
<dbReference type="GO" id="GO:0043139">
    <property type="term" value="F:5'-3' DNA helicase activity"/>
    <property type="evidence" value="ECO:0007669"/>
    <property type="project" value="TreeGrafter"/>
</dbReference>